<dbReference type="Gene3D" id="3.50.50.60">
    <property type="entry name" value="FAD/NAD(P)-binding domain"/>
    <property type="match status" value="3"/>
</dbReference>
<evidence type="ECO:0000313" key="2">
    <source>
        <dbReference type="Proteomes" id="UP001519535"/>
    </source>
</evidence>
<dbReference type="InterPro" id="IPR036188">
    <property type="entry name" value="FAD/NAD-bd_sf"/>
</dbReference>
<dbReference type="PANTHER" id="PTHR42877">
    <property type="entry name" value="L-ORNITHINE N(5)-MONOOXYGENASE-RELATED"/>
    <property type="match status" value="1"/>
</dbReference>
<dbReference type="EMBL" id="JAHCLR010000030">
    <property type="protein sequence ID" value="MBS9534799.1"/>
    <property type="molecule type" value="Genomic_DNA"/>
</dbReference>
<protein>
    <submittedName>
        <fullName evidence="1">NAD(P)/FAD-dependent oxidoreductase</fullName>
    </submittedName>
</protein>
<comment type="caution">
    <text evidence="1">The sequence shown here is derived from an EMBL/GenBank/DDBJ whole genome shotgun (WGS) entry which is preliminary data.</text>
</comment>
<name>A0ABS5RPE3_9MYCO</name>
<accession>A0ABS5RPE3</accession>
<evidence type="ECO:0000313" key="1">
    <source>
        <dbReference type="EMBL" id="MBS9534799.1"/>
    </source>
</evidence>
<dbReference type="PRINTS" id="PR00411">
    <property type="entry name" value="PNDRDTASEI"/>
</dbReference>
<gene>
    <name evidence="1" type="ORF">KIH27_14495</name>
</gene>
<dbReference type="SUPFAM" id="SSF51905">
    <property type="entry name" value="FAD/NAD(P)-binding domain"/>
    <property type="match status" value="1"/>
</dbReference>
<dbReference type="InterPro" id="IPR051209">
    <property type="entry name" value="FAD-bind_Monooxygenase_sf"/>
</dbReference>
<proteinExistence type="predicted"/>
<keyword evidence="2" id="KW-1185">Reference proteome</keyword>
<dbReference type="Proteomes" id="UP001519535">
    <property type="component" value="Unassembled WGS sequence"/>
</dbReference>
<dbReference type="PANTHER" id="PTHR42877:SF4">
    <property type="entry name" value="FAD_NAD(P)-BINDING DOMAIN-CONTAINING PROTEIN-RELATED"/>
    <property type="match status" value="1"/>
</dbReference>
<organism evidence="1 2">
    <name type="scientific">Mycolicibacter acidiphilus</name>
    <dbReference type="NCBI Taxonomy" id="2835306"/>
    <lineage>
        <taxon>Bacteria</taxon>
        <taxon>Bacillati</taxon>
        <taxon>Actinomycetota</taxon>
        <taxon>Actinomycetes</taxon>
        <taxon>Mycobacteriales</taxon>
        <taxon>Mycobacteriaceae</taxon>
        <taxon>Mycolicibacter</taxon>
    </lineage>
</organism>
<dbReference type="Pfam" id="PF13738">
    <property type="entry name" value="Pyr_redox_3"/>
    <property type="match status" value="1"/>
</dbReference>
<sequence length="505" mass="55479">MTADQQVKVVVIGAGFSGLCAAIQLKARGIEDFVVIEREPDVGGTWQINNYPGAQCDVPSIVYSFSFAPNPAWTRLFPLQQELQDYLRDCVDRFGVRRFIRFGREVLDCRWDEQAQRWSVRTDSGVITAQFVIGAYGPLSAPSVPDFPGLGDFTGAVFHTSRWDHTRDLTGRRVAVIGTGASAVQVIPHVQRQAGSLTVFQRTPSWVLPHPDRSVGPLLRGAWEQVPGALQASRQAMKAMFEALVPGFARAPRLLFGFRRAGLRHLKRAVPDPQLRAKLTPAYTFGCKRPTFSNTYYPALSAPNVDVVTEPIERVTADGVITAGGTRHEVDTIIMGTGFKVADNPFTARIIGRDGRSLADRWGDSDMQAYLGISVHGLPNLFLTLGPNSAPYNSLVITIEAQIRYIVDLMVQVIESGLGSVEVRSEVQDAFNDALDRRLAASVWATGGCDSYYIGNTGRIVAWWPGSAAGYYRRTRHADLADYRVRWPDPQTAPETDSVGEPAAV</sequence>
<reference evidence="1 2" key="1">
    <citation type="submission" date="2021-05" db="EMBL/GenBank/DDBJ databases">
        <title>Mycobacterium acidophilum sp. nov., an extremely acid-tolerant member of the genus Mycobacterium.</title>
        <authorList>
            <person name="Xia J."/>
        </authorList>
    </citation>
    <scope>NUCLEOTIDE SEQUENCE [LARGE SCALE GENOMIC DNA]</scope>
    <source>
        <strain evidence="1 2">M1</strain>
    </source>
</reference>
<dbReference type="RefSeq" id="WP_214093665.1">
    <property type="nucleotide sequence ID" value="NZ_JAHCLR010000030.1"/>
</dbReference>